<accession>A0A4Q1UZH6</accession>
<gene>
    <name evidence="2" type="ORF">B5V03_22710</name>
</gene>
<keyword evidence="3" id="KW-1185">Reference proteome</keyword>
<name>A0A4Q1UZH6_9BRAD</name>
<feature type="chain" id="PRO_5020536370" evidence="1">
    <location>
        <begin position="28"/>
        <end position="71"/>
    </location>
</feature>
<dbReference type="OrthoDB" id="8240905at2"/>
<feature type="signal peptide" evidence="1">
    <location>
        <begin position="1"/>
        <end position="27"/>
    </location>
</feature>
<organism evidence="2 3">
    <name type="scientific">Bradyrhizobium betae</name>
    <dbReference type="NCBI Taxonomy" id="244734"/>
    <lineage>
        <taxon>Bacteria</taxon>
        <taxon>Pseudomonadati</taxon>
        <taxon>Pseudomonadota</taxon>
        <taxon>Alphaproteobacteria</taxon>
        <taxon>Hyphomicrobiales</taxon>
        <taxon>Nitrobacteraceae</taxon>
        <taxon>Bradyrhizobium</taxon>
    </lineage>
</organism>
<dbReference type="Proteomes" id="UP000290819">
    <property type="component" value="Unassembled WGS sequence"/>
</dbReference>
<keyword evidence="1" id="KW-0732">Signal</keyword>
<dbReference type="AlphaFoldDB" id="A0A4Q1UZH6"/>
<proteinExistence type="predicted"/>
<dbReference type="EMBL" id="MZXW01000026">
    <property type="protein sequence ID" value="RXT43436.1"/>
    <property type="molecule type" value="Genomic_DNA"/>
</dbReference>
<evidence type="ECO:0000256" key="1">
    <source>
        <dbReference type="SAM" id="SignalP"/>
    </source>
</evidence>
<comment type="caution">
    <text evidence="2">The sequence shown here is derived from an EMBL/GenBank/DDBJ whole genome shotgun (WGS) entry which is preliminary data.</text>
</comment>
<reference evidence="2 3" key="1">
    <citation type="submission" date="2017-03" db="EMBL/GenBank/DDBJ databases">
        <authorList>
            <person name="Safronova V.I."/>
            <person name="Sazanova A.L."/>
            <person name="Chirak E.R."/>
        </authorList>
    </citation>
    <scope>NUCLEOTIDE SEQUENCE [LARGE SCALE GENOMIC DNA]</scope>
    <source>
        <strain evidence="2 3">Opo-243</strain>
    </source>
</reference>
<protein>
    <submittedName>
        <fullName evidence="2">Uncharacterized protein</fullName>
    </submittedName>
</protein>
<sequence>MHRLLLVCVAITCFAAALVIRSSEANAVYWRGITAPTNIDIHGWPIIKEPPPSPCQWIRVSGGYWVRQCIY</sequence>
<evidence type="ECO:0000313" key="3">
    <source>
        <dbReference type="Proteomes" id="UP000290819"/>
    </source>
</evidence>
<evidence type="ECO:0000313" key="2">
    <source>
        <dbReference type="EMBL" id="RXT43436.1"/>
    </source>
</evidence>